<evidence type="ECO:0000259" key="1">
    <source>
        <dbReference type="PROSITE" id="PS50943"/>
    </source>
</evidence>
<dbReference type="Gene3D" id="1.10.260.40">
    <property type="entry name" value="lambda repressor-like DNA-binding domains"/>
    <property type="match status" value="1"/>
</dbReference>
<protein>
    <submittedName>
        <fullName evidence="2">Helix-turn-helix transcriptional regulator</fullName>
    </submittedName>
</protein>
<dbReference type="SMART" id="SM00530">
    <property type="entry name" value="HTH_XRE"/>
    <property type="match status" value="1"/>
</dbReference>
<dbReference type="InterPro" id="IPR010982">
    <property type="entry name" value="Lambda_DNA-bd_dom_sf"/>
</dbReference>
<organism evidence="2 3">
    <name type="scientific">Heliorestis convoluta</name>
    <dbReference type="NCBI Taxonomy" id="356322"/>
    <lineage>
        <taxon>Bacteria</taxon>
        <taxon>Bacillati</taxon>
        <taxon>Bacillota</taxon>
        <taxon>Clostridia</taxon>
        <taxon>Eubacteriales</taxon>
        <taxon>Heliobacteriaceae</taxon>
        <taxon>Heliorestis</taxon>
    </lineage>
</organism>
<dbReference type="Pfam" id="PF01381">
    <property type="entry name" value="HTH_3"/>
    <property type="match status" value="1"/>
</dbReference>
<dbReference type="GO" id="GO:0003677">
    <property type="term" value="F:DNA binding"/>
    <property type="evidence" value="ECO:0007669"/>
    <property type="project" value="InterPro"/>
</dbReference>
<evidence type="ECO:0000313" key="3">
    <source>
        <dbReference type="Proteomes" id="UP000366051"/>
    </source>
</evidence>
<feature type="domain" description="HTH cro/C1-type" evidence="1">
    <location>
        <begin position="1"/>
        <end position="55"/>
    </location>
</feature>
<proteinExistence type="predicted"/>
<dbReference type="InterPro" id="IPR001387">
    <property type="entry name" value="Cro/C1-type_HTH"/>
</dbReference>
<dbReference type="SUPFAM" id="SSF47413">
    <property type="entry name" value="lambda repressor-like DNA-binding domains"/>
    <property type="match status" value="1"/>
</dbReference>
<sequence>MRDIRINKGIKQADIAEKMGLRHATYNRLETGARRLRAEHIPLIAEALGVTMAQLFGENTVESEDTNKS</sequence>
<dbReference type="AlphaFoldDB" id="A0A5Q2MVS5"/>
<dbReference type="PROSITE" id="PS50943">
    <property type="entry name" value="HTH_CROC1"/>
    <property type="match status" value="1"/>
</dbReference>
<name>A0A5Q2MVS5_9FIRM</name>
<dbReference type="KEGG" id="hcv:FTV88_0158"/>
<dbReference type="Proteomes" id="UP000366051">
    <property type="component" value="Chromosome"/>
</dbReference>
<accession>A0A5Q2MVS5</accession>
<keyword evidence="3" id="KW-1185">Reference proteome</keyword>
<evidence type="ECO:0000313" key="2">
    <source>
        <dbReference type="EMBL" id="QGG46337.1"/>
    </source>
</evidence>
<dbReference type="EMBL" id="CP045875">
    <property type="protein sequence ID" value="QGG46337.1"/>
    <property type="molecule type" value="Genomic_DNA"/>
</dbReference>
<reference evidence="3" key="1">
    <citation type="submission" date="2019-11" db="EMBL/GenBank/DDBJ databases">
        <title>Genome sequence of Heliorestis convoluta strain HH, an alkaliphilic and minimalistic phototrophic bacterium from a soda lake in Egypt.</title>
        <authorList>
            <person name="Dewey E.D."/>
            <person name="Stokes L.M."/>
            <person name="Burchell B.M."/>
            <person name="Shaffer K.N."/>
            <person name="Huntington A.M."/>
            <person name="Baker J.M."/>
            <person name="Nadendla S."/>
            <person name="Giglio M.G."/>
            <person name="Touchman J.W."/>
            <person name="Blankenship R.E."/>
            <person name="Madigan M.T."/>
            <person name="Sattley W.M."/>
        </authorList>
    </citation>
    <scope>NUCLEOTIDE SEQUENCE [LARGE SCALE GENOMIC DNA]</scope>
    <source>
        <strain evidence="3">HH</strain>
    </source>
</reference>
<gene>
    <name evidence="2" type="ORF">FTV88_0158</name>
</gene>
<dbReference type="CDD" id="cd00093">
    <property type="entry name" value="HTH_XRE"/>
    <property type="match status" value="1"/>
</dbReference>